<comment type="caution">
    <text evidence="2">The sequence shown here is derived from an EMBL/GenBank/DDBJ whole genome shotgun (WGS) entry which is preliminary data.</text>
</comment>
<reference evidence="2 3" key="1">
    <citation type="submission" date="2016-04" db="EMBL/GenBank/DDBJ databases">
        <authorList>
            <person name="Chen L."/>
            <person name="Zhuang W."/>
            <person name="Wang G."/>
        </authorList>
    </citation>
    <scope>NUCLEOTIDE SEQUENCE [LARGE SCALE GENOMIC DNA]</scope>
    <source>
        <strain evidence="3">GR20</strain>
    </source>
</reference>
<accession>A0ABX3NPX3</accession>
<dbReference type="Gene3D" id="2.20.28.30">
    <property type="entry name" value="RNA polymerase ii, chain L"/>
    <property type="match status" value="1"/>
</dbReference>
<keyword evidence="1" id="KW-1133">Transmembrane helix</keyword>
<dbReference type="EMBL" id="LWBO01000044">
    <property type="protein sequence ID" value="OQP42487.1"/>
    <property type="molecule type" value="Genomic_DNA"/>
</dbReference>
<organism evidence="2 3">
    <name type="scientific">Niastella koreensis</name>
    <dbReference type="NCBI Taxonomy" id="354356"/>
    <lineage>
        <taxon>Bacteria</taxon>
        <taxon>Pseudomonadati</taxon>
        <taxon>Bacteroidota</taxon>
        <taxon>Chitinophagia</taxon>
        <taxon>Chitinophagales</taxon>
        <taxon>Chitinophagaceae</taxon>
        <taxon>Niastella</taxon>
    </lineage>
</organism>
<protein>
    <recommendedName>
        <fullName evidence="4">Replication restart DNA helicase PriA</fullName>
    </recommendedName>
</protein>
<evidence type="ECO:0000256" key="1">
    <source>
        <dbReference type="SAM" id="Phobius"/>
    </source>
</evidence>
<dbReference type="RefSeq" id="WP_014220790.1">
    <property type="nucleotide sequence ID" value="NZ_LWBO01000044.1"/>
</dbReference>
<name>A0ABX3NPX3_9BACT</name>
<sequence>MENVQKDSLLLFPCPGCNAQLYFNPEHQKLECKYCGTQVAIDQASNQIREKSLKQQLSVTGDPDAAIEQLVHKCERCGSESVFISETPTFTCSFCNFEVVNPVAYKTRIIQPSGIIPFKVDKEQSVTIFKKWLGKGWWAPGDLKEFARQDALHGTYLPFWTYDAQTFSEWTGEGGRHYYVTVEERDSNGNTTTRQEQRTEWIYRSGTYNTTFDDLLIGGADELTQKEYESIFPFQLEELVNFDARYLSGFSADVYDISVADGYAKAEKIMEQEIYDACVDECRIDTYRNVQVSTSYENQTYKHILLPLWVCSYKYKSKQYHFLVNGQTGKIYGSKPVSTAKVVLTVIVVLIIIIVIYFLSQQQTPQQP</sequence>
<evidence type="ECO:0000313" key="2">
    <source>
        <dbReference type="EMBL" id="OQP42487.1"/>
    </source>
</evidence>
<dbReference type="Proteomes" id="UP000192277">
    <property type="component" value="Unassembled WGS sequence"/>
</dbReference>
<keyword evidence="1" id="KW-0472">Membrane</keyword>
<dbReference type="PANTHER" id="PTHR37826">
    <property type="entry name" value="FLOTILLIN BAND_7_5 DOMAIN PROTEIN"/>
    <property type="match status" value="1"/>
</dbReference>
<dbReference type="PANTHER" id="PTHR37826:SF3">
    <property type="entry name" value="J DOMAIN-CONTAINING PROTEIN"/>
    <property type="match status" value="1"/>
</dbReference>
<proteinExistence type="predicted"/>
<keyword evidence="3" id="KW-1185">Reference proteome</keyword>
<keyword evidence="1" id="KW-0812">Transmembrane</keyword>
<feature type="transmembrane region" description="Helical" evidence="1">
    <location>
        <begin position="342"/>
        <end position="360"/>
    </location>
</feature>
<evidence type="ECO:0008006" key="4">
    <source>
        <dbReference type="Google" id="ProtNLM"/>
    </source>
</evidence>
<gene>
    <name evidence="2" type="ORF">A4D02_13035</name>
</gene>
<evidence type="ECO:0000313" key="3">
    <source>
        <dbReference type="Proteomes" id="UP000192277"/>
    </source>
</evidence>